<sequence>MKYNLWRVNDPSRLQSSSLKKIRDIYYEIALARQAEAFFKKRGDLGKEQHLSIQHILNKAVDCGVVFSDSTLLELEPLVKRLQRDGFILDTDCPFTYSLAGTPSASVNFGSTKDPIRVFEAPQIKVLTAGEEVPEDWMVE</sequence>
<dbReference type="Proteomes" id="UP001295469">
    <property type="component" value="Chromosome A10"/>
</dbReference>
<gene>
    <name evidence="1" type="ORF">DARMORV10_A10P29780.1</name>
</gene>
<dbReference type="AlphaFoldDB" id="A0A817BEP0"/>
<accession>A0A817BEP0</accession>
<organism evidence="1">
    <name type="scientific">Brassica napus</name>
    <name type="common">Rape</name>
    <dbReference type="NCBI Taxonomy" id="3708"/>
    <lineage>
        <taxon>Eukaryota</taxon>
        <taxon>Viridiplantae</taxon>
        <taxon>Streptophyta</taxon>
        <taxon>Embryophyta</taxon>
        <taxon>Tracheophyta</taxon>
        <taxon>Spermatophyta</taxon>
        <taxon>Magnoliopsida</taxon>
        <taxon>eudicotyledons</taxon>
        <taxon>Gunneridae</taxon>
        <taxon>Pentapetalae</taxon>
        <taxon>rosids</taxon>
        <taxon>malvids</taxon>
        <taxon>Brassicales</taxon>
        <taxon>Brassicaceae</taxon>
        <taxon>Brassiceae</taxon>
        <taxon>Brassica</taxon>
    </lineage>
</organism>
<evidence type="ECO:0000313" key="1">
    <source>
        <dbReference type="EMBL" id="CAF2357743.1"/>
    </source>
</evidence>
<proteinExistence type="predicted"/>
<dbReference type="EMBL" id="HG994364">
    <property type="protein sequence ID" value="CAF2357743.1"/>
    <property type="molecule type" value="Genomic_DNA"/>
</dbReference>
<reference evidence="1" key="1">
    <citation type="submission" date="2021-01" db="EMBL/GenBank/DDBJ databases">
        <authorList>
            <consortium name="Genoscope - CEA"/>
            <person name="William W."/>
        </authorList>
    </citation>
    <scope>NUCLEOTIDE SEQUENCE</scope>
</reference>
<protein>
    <submittedName>
        <fullName evidence="1">(rape) hypothetical protein</fullName>
    </submittedName>
</protein>
<name>A0A817BEP0_BRANA</name>